<keyword evidence="7" id="KW-0547">Nucleotide-binding</keyword>
<dbReference type="GO" id="GO:0120136">
    <property type="term" value="F:dUMP kinase activity"/>
    <property type="evidence" value="ECO:0007669"/>
    <property type="project" value="EnsemblFungi"/>
</dbReference>
<dbReference type="InterPro" id="IPR027417">
    <property type="entry name" value="P-loop_NTPase"/>
</dbReference>
<dbReference type="GO" id="GO:0006235">
    <property type="term" value="P:dTTP biosynthetic process"/>
    <property type="evidence" value="ECO:0007669"/>
    <property type="project" value="EnsemblFungi"/>
</dbReference>
<reference evidence="11 12" key="1">
    <citation type="submission" date="2016-05" db="EMBL/GenBank/DDBJ databases">
        <title>Comparative genomics of biotechnologically important yeasts.</title>
        <authorList>
            <consortium name="DOE Joint Genome Institute"/>
            <person name="Riley R."/>
            <person name="Haridas S."/>
            <person name="Wolfe K.H."/>
            <person name="Lopes M.R."/>
            <person name="Hittinger C.T."/>
            <person name="Goker M."/>
            <person name="Salamov A."/>
            <person name="Wisecaver J."/>
            <person name="Long T.M."/>
            <person name="Aerts A.L."/>
            <person name="Barry K."/>
            <person name="Choi C."/>
            <person name="Clum A."/>
            <person name="Coughlan A.Y."/>
            <person name="Deshpande S."/>
            <person name="Douglass A.P."/>
            <person name="Hanson S.J."/>
            <person name="Klenk H.-P."/>
            <person name="LaButti K."/>
            <person name="Lapidus A."/>
            <person name="Lindquist E."/>
            <person name="Lipzen A."/>
            <person name="Meier-kolthoff J.P."/>
            <person name="Ohm R.A."/>
            <person name="Otillar R.P."/>
            <person name="Pangilinan J."/>
            <person name="Peng Y."/>
            <person name="Rokas A."/>
            <person name="Rosa C.A."/>
            <person name="Scheuner C."/>
            <person name="Sibirny A.A."/>
            <person name="Slot J.C."/>
            <person name="Stielow J.B."/>
            <person name="Sun H."/>
            <person name="Kurtzman C.P."/>
            <person name="Blackwell M."/>
            <person name="Grigoriev I.V."/>
            <person name="Jeffries T.W."/>
        </authorList>
    </citation>
    <scope>NUCLEOTIDE SEQUENCE [LARGE SCALE GENOMIC DNA]</scope>
    <source>
        <strain evidence="11 12">NRRL YB-4993</strain>
    </source>
</reference>
<gene>
    <name evidence="11" type="ORF">METBIDRAFT_42269</name>
</gene>
<dbReference type="GO" id="GO:0004550">
    <property type="term" value="F:nucleoside diphosphate kinase activity"/>
    <property type="evidence" value="ECO:0007669"/>
    <property type="project" value="EnsemblFungi"/>
</dbReference>
<keyword evidence="8 11" id="KW-0418">Kinase</keyword>
<organism evidence="11 12">
    <name type="scientific">Metschnikowia bicuspidata var. bicuspidata NRRL YB-4993</name>
    <dbReference type="NCBI Taxonomy" id="869754"/>
    <lineage>
        <taxon>Eukaryota</taxon>
        <taxon>Fungi</taxon>
        <taxon>Dikarya</taxon>
        <taxon>Ascomycota</taxon>
        <taxon>Saccharomycotina</taxon>
        <taxon>Pichiomycetes</taxon>
        <taxon>Metschnikowiaceae</taxon>
        <taxon>Metschnikowia</taxon>
    </lineage>
</organism>
<dbReference type="AlphaFoldDB" id="A0A1A0HAR4"/>
<dbReference type="GeneID" id="30030497"/>
<dbReference type="Pfam" id="PF02223">
    <property type="entry name" value="Thymidylate_kin"/>
    <property type="match status" value="1"/>
</dbReference>
<dbReference type="InterPro" id="IPR018095">
    <property type="entry name" value="Thymidylate_kin_CS"/>
</dbReference>
<feature type="domain" description="Thymidylate kinase-like" evidence="10">
    <location>
        <begin position="8"/>
        <end position="183"/>
    </location>
</feature>
<evidence type="ECO:0000256" key="4">
    <source>
        <dbReference type="ARBA" id="ARBA00017144"/>
    </source>
</evidence>
<dbReference type="GO" id="GO:0006227">
    <property type="term" value="P:dUDP biosynthetic process"/>
    <property type="evidence" value="ECO:0007669"/>
    <property type="project" value="EnsemblFungi"/>
</dbReference>
<evidence type="ECO:0000256" key="3">
    <source>
        <dbReference type="ARBA" id="ARBA00012980"/>
    </source>
</evidence>
<dbReference type="InterPro" id="IPR039430">
    <property type="entry name" value="Thymidylate_kin-like_dom"/>
</dbReference>
<evidence type="ECO:0000256" key="8">
    <source>
        <dbReference type="ARBA" id="ARBA00022777"/>
    </source>
</evidence>
<protein>
    <recommendedName>
        <fullName evidence="4">Thymidylate kinase</fullName>
        <ecNumber evidence="3">2.7.4.9</ecNumber>
    </recommendedName>
</protein>
<accession>A0A1A0HAR4</accession>
<dbReference type="STRING" id="869754.A0A1A0HAR4"/>
<evidence type="ECO:0000313" key="12">
    <source>
        <dbReference type="Proteomes" id="UP000092555"/>
    </source>
</evidence>
<dbReference type="HAMAP" id="MF_00165">
    <property type="entry name" value="Thymidylate_kinase"/>
    <property type="match status" value="1"/>
</dbReference>
<dbReference type="FunFam" id="3.40.50.300:FF:000679">
    <property type="entry name" value="Thymidylate kinase"/>
    <property type="match status" value="1"/>
</dbReference>
<dbReference type="GO" id="GO:0006233">
    <property type="term" value="P:dTDP biosynthetic process"/>
    <property type="evidence" value="ECO:0007669"/>
    <property type="project" value="EnsemblFungi"/>
</dbReference>
<keyword evidence="6" id="KW-0545">Nucleotide biosynthesis</keyword>
<dbReference type="SUPFAM" id="SSF52540">
    <property type="entry name" value="P-loop containing nucleoside triphosphate hydrolases"/>
    <property type="match status" value="1"/>
</dbReference>
<evidence type="ECO:0000256" key="1">
    <source>
        <dbReference type="ARBA" id="ARBA00004992"/>
    </source>
</evidence>
<comment type="similarity">
    <text evidence="2">Belongs to the thymidylate kinase family.</text>
</comment>
<name>A0A1A0HAR4_9ASCO</name>
<dbReference type="EC" id="2.7.4.9" evidence="3"/>
<evidence type="ECO:0000313" key="11">
    <source>
        <dbReference type="EMBL" id="OBA20972.1"/>
    </source>
</evidence>
<dbReference type="PANTHER" id="PTHR10344">
    <property type="entry name" value="THYMIDYLATE KINASE"/>
    <property type="match status" value="1"/>
</dbReference>
<dbReference type="GO" id="GO:0004798">
    <property type="term" value="F:dTMP kinase activity"/>
    <property type="evidence" value="ECO:0007669"/>
    <property type="project" value="UniProtKB-EC"/>
</dbReference>
<dbReference type="NCBIfam" id="TIGR00041">
    <property type="entry name" value="DTMP_kinase"/>
    <property type="match status" value="1"/>
</dbReference>
<comment type="pathway">
    <text evidence="1">Pyrimidine metabolism; dTTP biosynthesis.</text>
</comment>
<evidence type="ECO:0000256" key="2">
    <source>
        <dbReference type="ARBA" id="ARBA00009776"/>
    </source>
</evidence>
<evidence type="ECO:0000256" key="9">
    <source>
        <dbReference type="ARBA" id="ARBA00022840"/>
    </source>
</evidence>
<proteinExistence type="inferred from homology"/>
<evidence type="ECO:0000256" key="6">
    <source>
        <dbReference type="ARBA" id="ARBA00022727"/>
    </source>
</evidence>
<dbReference type="InterPro" id="IPR018094">
    <property type="entry name" value="Thymidylate_kinase"/>
</dbReference>
<dbReference type="GO" id="GO:0005634">
    <property type="term" value="C:nucleus"/>
    <property type="evidence" value="ECO:0007669"/>
    <property type="project" value="EnsemblFungi"/>
</dbReference>
<evidence type="ECO:0000256" key="5">
    <source>
        <dbReference type="ARBA" id="ARBA00022679"/>
    </source>
</evidence>
<comment type="caution">
    <text evidence="11">The sequence shown here is derived from an EMBL/GenBank/DDBJ whole genome shotgun (WGS) entry which is preliminary data.</text>
</comment>
<keyword evidence="5" id="KW-0808">Transferase</keyword>
<dbReference type="EMBL" id="LXTC01000003">
    <property type="protein sequence ID" value="OBA20972.1"/>
    <property type="molecule type" value="Genomic_DNA"/>
</dbReference>
<dbReference type="RefSeq" id="XP_018711482.1">
    <property type="nucleotide sequence ID" value="XM_018857521.1"/>
</dbReference>
<keyword evidence="9" id="KW-0067">ATP-binding</keyword>
<dbReference type="GO" id="GO:0005524">
    <property type="term" value="F:ATP binding"/>
    <property type="evidence" value="ECO:0007669"/>
    <property type="project" value="UniProtKB-KW"/>
</dbReference>
<dbReference type="OrthoDB" id="425602at2759"/>
<dbReference type="CDD" id="cd01672">
    <property type="entry name" value="TMPK"/>
    <property type="match status" value="1"/>
</dbReference>
<dbReference type="PANTHER" id="PTHR10344:SF1">
    <property type="entry name" value="THYMIDYLATE KINASE"/>
    <property type="match status" value="1"/>
</dbReference>
<dbReference type="PROSITE" id="PS01331">
    <property type="entry name" value="THYMIDYLATE_KINASE"/>
    <property type="match status" value="1"/>
</dbReference>
<dbReference type="Gene3D" id="3.40.50.300">
    <property type="entry name" value="P-loop containing nucleotide triphosphate hydrolases"/>
    <property type="match status" value="1"/>
</dbReference>
<evidence type="ECO:0000259" key="10">
    <source>
        <dbReference type="Pfam" id="PF02223"/>
    </source>
</evidence>
<evidence type="ECO:0000256" key="7">
    <source>
        <dbReference type="ARBA" id="ARBA00022741"/>
    </source>
</evidence>
<dbReference type="Proteomes" id="UP000092555">
    <property type="component" value="Unassembled WGS sequence"/>
</dbReference>
<keyword evidence="12" id="KW-1185">Reference proteome</keyword>
<sequence>MRGNLILLEGLDRSGKSTQAELLSLRLQASLVKFPDRSTPVGKLINEYLTNLDFHLSDETAHLLFSANRWELASSLEEKLQQGTTVVMDRYVYSGIAYSLAKENLRGREWLSSPDRGLPKPDLTMFLTILMDELALRKNWGQERYEKTAFQQKVRECFMDILRPEEDPTVEIVDVGHLLIEQVTHKLWQLIVQRNLDVPSSQALARLS</sequence>
<dbReference type="GO" id="GO:0005829">
    <property type="term" value="C:cytosol"/>
    <property type="evidence" value="ECO:0007669"/>
    <property type="project" value="TreeGrafter"/>
</dbReference>